<reference evidence="5 6" key="1">
    <citation type="submission" date="2016-08" db="EMBL/GenBank/DDBJ databases">
        <title>Characterization and recognition of Brachyspira hampsonii sp. nov., a novel intestinal spirochete that is pathogenic to pigs.</title>
        <authorList>
            <person name="Mirajkar N."/>
            <person name="La T."/>
            <person name="Phillips N."/>
            <person name="Hampson D."/>
            <person name="Gebhart C."/>
        </authorList>
    </citation>
    <scope>NUCLEOTIDE SEQUENCE [LARGE SCALE GENOMIC DNA]</scope>
    <source>
        <strain evidence="5 6">P280/1</strain>
    </source>
</reference>
<dbReference type="PANTHER" id="PTHR30244:SF34">
    <property type="entry name" value="DTDP-4-AMINO-4,6-DIDEOXYGALACTOSE TRANSAMINASE"/>
    <property type="match status" value="1"/>
</dbReference>
<organism evidence="5 6">
    <name type="scientific">Brachyspira hampsonii</name>
    <dbReference type="NCBI Taxonomy" id="1287055"/>
    <lineage>
        <taxon>Bacteria</taxon>
        <taxon>Pseudomonadati</taxon>
        <taxon>Spirochaetota</taxon>
        <taxon>Spirochaetia</taxon>
        <taxon>Brachyspirales</taxon>
        <taxon>Brachyspiraceae</taxon>
        <taxon>Brachyspira</taxon>
    </lineage>
</organism>
<evidence type="ECO:0000256" key="2">
    <source>
        <dbReference type="PIRSR" id="PIRSR000390-1"/>
    </source>
</evidence>
<feature type="active site" description="Proton acceptor" evidence="2">
    <location>
        <position position="199"/>
    </location>
</feature>
<accession>A0A1E5NER2</accession>
<dbReference type="Gene3D" id="3.40.640.10">
    <property type="entry name" value="Type I PLP-dependent aspartate aminotransferase-like (Major domain)"/>
    <property type="match status" value="1"/>
</dbReference>
<dbReference type="SUPFAM" id="SSF53383">
    <property type="entry name" value="PLP-dependent transferases"/>
    <property type="match status" value="1"/>
</dbReference>
<dbReference type="GO" id="GO:0030170">
    <property type="term" value="F:pyridoxal phosphate binding"/>
    <property type="evidence" value="ECO:0007669"/>
    <property type="project" value="TreeGrafter"/>
</dbReference>
<comment type="caution">
    <text evidence="5">The sequence shown here is derived from an EMBL/GenBank/DDBJ whole genome shotgun (WGS) entry which is preliminary data.</text>
</comment>
<comment type="similarity">
    <text evidence="1 4">Belongs to the DegT/DnrJ/EryC1 family.</text>
</comment>
<feature type="modified residue" description="N6-(pyridoxal phosphate)lysine" evidence="3">
    <location>
        <position position="199"/>
    </location>
</feature>
<dbReference type="InterPro" id="IPR015422">
    <property type="entry name" value="PyrdxlP-dep_Trfase_small"/>
</dbReference>
<dbReference type="InterPro" id="IPR000653">
    <property type="entry name" value="DegT/StrS_aminotransferase"/>
</dbReference>
<protein>
    <submittedName>
        <fullName evidence="5">Capsular biosynthesis protein</fullName>
    </submittedName>
</protein>
<dbReference type="RefSeq" id="WP_069726138.1">
    <property type="nucleotide sequence ID" value="NZ_MDCO01000009.1"/>
</dbReference>
<evidence type="ECO:0000256" key="4">
    <source>
        <dbReference type="RuleBase" id="RU004508"/>
    </source>
</evidence>
<proteinExistence type="inferred from homology"/>
<dbReference type="GO" id="GO:0000271">
    <property type="term" value="P:polysaccharide biosynthetic process"/>
    <property type="evidence" value="ECO:0007669"/>
    <property type="project" value="TreeGrafter"/>
</dbReference>
<dbReference type="Proteomes" id="UP000095247">
    <property type="component" value="Unassembled WGS sequence"/>
</dbReference>
<keyword evidence="3 4" id="KW-0663">Pyridoxal phosphate</keyword>
<dbReference type="Pfam" id="PF01041">
    <property type="entry name" value="DegT_DnrJ_EryC1"/>
    <property type="match status" value="1"/>
</dbReference>
<evidence type="ECO:0000256" key="1">
    <source>
        <dbReference type="ARBA" id="ARBA00037999"/>
    </source>
</evidence>
<dbReference type="PIRSF" id="PIRSF000390">
    <property type="entry name" value="PLP_StrS"/>
    <property type="match status" value="1"/>
</dbReference>
<dbReference type="InterPro" id="IPR015421">
    <property type="entry name" value="PyrdxlP-dep_Trfase_major"/>
</dbReference>
<dbReference type="EMBL" id="MDCO01000009">
    <property type="protein sequence ID" value="OEJ14626.1"/>
    <property type="molecule type" value="Genomic_DNA"/>
</dbReference>
<dbReference type="InterPro" id="IPR015424">
    <property type="entry name" value="PyrdxlP-dep_Trfase"/>
</dbReference>
<dbReference type="GO" id="GO:0008483">
    <property type="term" value="F:transaminase activity"/>
    <property type="evidence" value="ECO:0007669"/>
    <property type="project" value="TreeGrafter"/>
</dbReference>
<gene>
    <name evidence="5" type="ORF">BFL38_07215</name>
</gene>
<evidence type="ECO:0000313" key="6">
    <source>
        <dbReference type="Proteomes" id="UP000095247"/>
    </source>
</evidence>
<evidence type="ECO:0000313" key="5">
    <source>
        <dbReference type="EMBL" id="OEJ14626.1"/>
    </source>
</evidence>
<name>A0A1E5NER2_9SPIR</name>
<dbReference type="Gene3D" id="3.90.1150.10">
    <property type="entry name" value="Aspartate Aminotransferase, domain 1"/>
    <property type="match status" value="1"/>
</dbReference>
<dbReference type="CDD" id="cd00616">
    <property type="entry name" value="AHBA_syn"/>
    <property type="match status" value="1"/>
</dbReference>
<evidence type="ECO:0000256" key="3">
    <source>
        <dbReference type="PIRSR" id="PIRSR000390-2"/>
    </source>
</evidence>
<dbReference type="PANTHER" id="PTHR30244">
    <property type="entry name" value="TRANSAMINASE"/>
    <property type="match status" value="1"/>
</dbReference>
<dbReference type="AlphaFoldDB" id="A0A1E5NER2"/>
<sequence>MNKSIPFSPPDITDSEIEAVVRVLKSGWITTGPVNKEFEEELCKYIDVKRVKLLSSATSAMELALKIFGVSDGDEVIVPAYTYASTANVAVHLGAKVVFIDASDNDFNIDLEKLEKAITDKTKAVIAVDIGGKPCDYDGVIKILESKKELFNASENKYQRELKRPLFLLDAAHSIGAVYKGKRTGSQADFSSFSFHAVKNITTAEGGALSFNDIGSINADDIYKELSVLSLHGQNKSALDKSKGGKGAWRYSIELAGYKANMSDLHAAIGLSQLKRYDSILNNRKKIVSIYNEILSKNKRIILPSFKDSFSESSYHLYLIRINDFEEEDRDLLIDEMSEIGITLNVHYLPLPAQKAYIDLGYDINNYKNAFNMYKNQITLPLYSTLKEEDAVYIAENIIKYLN</sequence>